<reference evidence="1" key="1">
    <citation type="journal article" date="2021" name="IMA Fungus">
        <title>Genomic characterization of three marine fungi, including Emericellopsis atlantica sp. nov. with signatures of a generalist lifestyle and marine biomass degradation.</title>
        <authorList>
            <person name="Hagestad O.C."/>
            <person name="Hou L."/>
            <person name="Andersen J.H."/>
            <person name="Hansen E.H."/>
            <person name="Altermark B."/>
            <person name="Li C."/>
            <person name="Kuhnert E."/>
            <person name="Cox R.J."/>
            <person name="Crous P.W."/>
            <person name="Spatafora J.W."/>
            <person name="Lail K."/>
            <person name="Amirebrahimi M."/>
            <person name="Lipzen A."/>
            <person name="Pangilinan J."/>
            <person name="Andreopoulos W."/>
            <person name="Hayes R.D."/>
            <person name="Ng V."/>
            <person name="Grigoriev I.V."/>
            <person name="Jackson S.A."/>
            <person name="Sutton T.D.S."/>
            <person name="Dobson A.D.W."/>
            <person name="Rama T."/>
        </authorList>
    </citation>
    <scope>NUCLEOTIDE SEQUENCE</scope>
    <source>
        <strain evidence="1">TRa3180A</strain>
    </source>
</reference>
<gene>
    <name evidence="1" type="ORF">BJ878DRAFT_477351</name>
</gene>
<evidence type="ECO:0000313" key="1">
    <source>
        <dbReference type="EMBL" id="KAG9247468.1"/>
    </source>
</evidence>
<evidence type="ECO:0000313" key="2">
    <source>
        <dbReference type="Proteomes" id="UP000887226"/>
    </source>
</evidence>
<dbReference type="Proteomes" id="UP000887226">
    <property type="component" value="Unassembled WGS sequence"/>
</dbReference>
<accession>A0A9P8CHP1</accession>
<name>A0A9P8CHP1_9HELO</name>
<dbReference type="OrthoDB" id="27214at2759"/>
<keyword evidence="2" id="KW-1185">Reference proteome</keyword>
<protein>
    <submittedName>
        <fullName evidence="1">Uncharacterized protein</fullName>
    </submittedName>
</protein>
<comment type="caution">
    <text evidence="1">The sequence shown here is derived from an EMBL/GenBank/DDBJ whole genome shotgun (WGS) entry which is preliminary data.</text>
</comment>
<organism evidence="1 2">
    <name type="scientific">Calycina marina</name>
    <dbReference type="NCBI Taxonomy" id="1763456"/>
    <lineage>
        <taxon>Eukaryota</taxon>
        <taxon>Fungi</taxon>
        <taxon>Dikarya</taxon>
        <taxon>Ascomycota</taxon>
        <taxon>Pezizomycotina</taxon>
        <taxon>Leotiomycetes</taxon>
        <taxon>Helotiales</taxon>
        <taxon>Pezizellaceae</taxon>
        <taxon>Calycina</taxon>
    </lineage>
</organism>
<dbReference type="PANTHER" id="PTHR37049:SF4">
    <property type="entry name" value="RHODANESE DOMAIN-CONTAINING PROTEIN"/>
    <property type="match status" value="1"/>
</dbReference>
<dbReference type="AlphaFoldDB" id="A0A9P8CHP1"/>
<dbReference type="PANTHER" id="PTHR37049">
    <property type="entry name" value="PEPTIDASE S41 FAMILY PROTEIN"/>
    <property type="match status" value="1"/>
</dbReference>
<dbReference type="InterPro" id="IPR052766">
    <property type="entry name" value="S41A_metabolite_peptidase"/>
</dbReference>
<proteinExistence type="predicted"/>
<sequence length="286" mass="31941">MRLLALYAGLRAGLLYANHVRCLDSIPVTKYSEANVQVATSGSRVAANLAYACQLPAPLKTVVLALFSFKIPMATIAGRQEHQSVVQNFLEACRAPGRTKLVINLNVSPRGDPYLAAEIFNQFFRKLDPYHTARMRATDELNFLGSALTAIPYDSFTYAIINYPVLLTANETSFPSWPALLDPISLNGDNFTSLFHNKCSDPIQTLQVDGIAVTGYLSRTQKLTQPFTEDNIILIYHGNYGSACAQFSELTRVQTSVRSVIFRRPSTTRTNAKLKRRQRFQQDRLL</sequence>
<dbReference type="EMBL" id="MU253771">
    <property type="protein sequence ID" value="KAG9247468.1"/>
    <property type="molecule type" value="Genomic_DNA"/>
</dbReference>